<dbReference type="GO" id="GO:0005886">
    <property type="term" value="C:plasma membrane"/>
    <property type="evidence" value="ECO:0007669"/>
    <property type="project" value="TreeGrafter"/>
</dbReference>
<dbReference type="Pfam" id="PF01554">
    <property type="entry name" value="MatE"/>
    <property type="match status" value="2"/>
</dbReference>
<dbReference type="GO" id="GO:0042910">
    <property type="term" value="F:xenobiotic transmembrane transporter activity"/>
    <property type="evidence" value="ECO:0007669"/>
    <property type="project" value="InterPro"/>
</dbReference>
<keyword evidence="1" id="KW-0813">Transport</keyword>
<keyword evidence="2" id="KW-0472">Membrane</keyword>
<keyword evidence="2" id="KW-0812">Transmembrane</keyword>
<sequence length="452" mass="49972">MNVVSKDNLIKNVSVAWPLALNAILVQSMVLVDLMLIANLGEISVAALGLVSAILAFFVGTQYALANGTQLILARAVGGNDRHAMANGLVIGWLISAGFTLITSVLLLVGLDELLSWLVDDPLVSRQAYRYLQVSAFMLLVSSFAQVMIAFFNGSGQTRLPLYGYLIEIPMNVLISLVLIYGYFGFPELGLRGAAIGSLVAVSIRFGYLAWQLKRQRNLPIMASRKALNVAQVVTHFREIFPIATNFVTLASGVMLHQMLFAQLDVYSFAAITLVMPWMQMGAQFVTSWALATSINISQFRGRQQTHLISEFVEQAIRIILLLGVALCLVFVAFGELLPILYPKLDEQTQQALAAIAPIYILIPLVRTYNGLCGHSLRALGQSVKVLQIHFVTQWVIGIPYLILVLYCEGPLWAVFGSILLEECLKVFAFRKHLKRELTLLVSSDVERRTKR</sequence>
<dbReference type="AlphaFoldDB" id="A0A366CVH0"/>
<name>A0A366CVH0_9GAMM</name>
<proteinExistence type="predicted"/>
<feature type="transmembrane region" description="Helical" evidence="2">
    <location>
        <begin position="348"/>
        <end position="366"/>
    </location>
</feature>
<feature type="transmembrane region" description="Helical" evidence="2">
    <location>
        <begin position="281"/>
        <end position="298"/>
    </location>
</feature>
<protein>
    <submittedName>
        <fullName evidence="3">Putative MATE family efflux protein</fullName>
    </submittedName>
</protein>
<feature type="transmembrane region" description="Helical" evidence="2">
    <location>
        <begin position="86"/>
        <end position="111"/>
    </location>
</feature>
<feature type="transmembrane region" description="Helical" evidence="2">
    <location>
        <begin position="131"/>
        <end position="151"/>
    </location>
</feature>
<feature type="transmembrane region" description="Helical" evidence="2">
    <location>
        <begin position="319"/>
        <end position="342"/>
    </location>
</feature>
<keyword evidence="2" id="KW-1133">Transmembrane helix</keyword>
<comment type="caution">
    <text evidence="3">The sequence shown here is derived from an EMBL/GenBank/DDBJ whole genome shotgun (WGS) entry which is preliminary data.</text>
</comment>
<dbReference type="InterPro" id="IPR050222">
    <property type="entry name" value="MATE_MdtK"/>
</dbReference>
<accession>A0A366CVH0</accession>
<dbReference type="PANTHER" id="PTHR43298">
    <property type="entry name" value="MULTIDRUG RESISTANCE PROTEIN NORM-RELATED"/>
    <property type="match status" value="1"/>
</dbReference>
<dbReference type="GO" id="GO:0015297">
    <property type="term" value="F:antiporter activity"/>
    <property type="evidence" value="ECO:0007669"/>
    <property type="project" value="InterPro"/>
</dbReference>
<keyword evidence="4" id="KW-1185">Reference proteome</keyword>
<feature type="transmembrane region" description="Helical" evidence="2">
    <location>
        <begin position="240"/>
        <end position="261"/>
    </location>
</feature>
<dbReference type="EMBL" id="QNRF01000014">
    <property type="protein sequence ID" value="RBO78557.1"/>
    <property type="molecule type" value="Genomic_DNA"/>
</dbReference>
<dbReference type="InterPro" id="IPR002528">
    <property type="entry name" value="MATE_fam"/>
</dbReference>
<evidence type="ECO:0000256" key="2">
    <source>
        <dbReference type="SAM" id="Phobius"/>
    </source>
</evidence>
<dbReference type="Proteomes" id="UP000252086">
    <property type="component" value="Unassembled WGS sequence"/>
</dbReference>
<evidence type="ECO:0000313" key="4">
    <source>
        <dbReference type="Proteomes" id="UP000252086"/>
    </source>
</evidence>
<reference evidence="3 4" key="1">
    <citation type="submission" date="2018-06" db="EMBL/GenBank/DDBJ databases">
        <title>Genomic Encyclopedia of Type Strains, Phase III (KMG-III): the genomes of soil and plant-associated and newly described type strains.</title>
        <authorList>
            <person name="Whitman W."/>
        </authorList>
    </citation>
    <scope>NUCLEOTIDE SEQUENCE [LARGE SCALE GENOMIC DNA]</scope>
    <source>
        <strain evidence="3 4">CECT 7732</strain>
    </source>
</reference>
<dbReference type="RefSeq" id="WP_113875730.1">
    <property type="nucleotide sequence ID" value="NZ_QNRF01000014.1"/>
</dbReference>
<feature type="transmembrane region" description="Helical" evidence="2">
    <location>
        <begin position="43"/>
        <end position="65"/>
    </location>
</feature>
<evidence type="ECO:0000256" key="1">
    <source>
        <dbReference type="ARBA" id="ARBA00022448"/>
    </source>
</evidence>
<organism evidence="3 4">
    <name type="scientific">Marinomonas aquiplantarum</name>
    <dbReference type="NCBI Taxonomy" id="491951"/>
    <lineage>
        <taxon>Bacteria</taxon>
        <taxon>Pseudomonadati</taxon>
        <taxon>Pseudomonadota</taxon>
        <taxon>Gammaproteobacteria</taxon>
        <taxon>Oceanospirillales</taxon>
        <taxon>Oceanospirillaceae</taxon>
        <taxon>Marinomonas</taxon>
    </lineage>
</organism>
<evidence type="ECO:0000313" key="3">
    <source>
        <dbReference type="EMBL" id="RBO78557.1"/>
    </source>
</evidence>
<dbReference type="PANTHER" id="PTHR43298:SF2">
    <property type="entry name" value="FMN_FAD EXPORTER YEEO-RELATED"/>
    <property type="match status" value="1"/>
</dbReference>
<feature type="transmembrane region" description="Helical" evidence="2">
    <location>
        <begin position="387"/>
        <end position="407"/>
    </location>
</feature>
<feature type="transmembrane region" description="Helical" evidence="2">
    <location>
        <begin position="163"/>
        <end position="184"/>
    </location>
</feature>
<feature type="transmembrane region" description="Helical" evidence="2">
    <location>
        <begin position="190"/>
        <end position="211"/>
    </location>
</feature>
<dbReference type="OrthoDB" id="9806302at2"/>
<feature type="transmembrane region" description="Helical" evidence="2">
    <location>
        <begin position="15"/>
        <end position="37"/>
    </location>
</feature>
<gene>
    <name evidence="3" type="ORF">DFP76_11422</name>
</gene>